<feature type="compositionally biased region" description="Acidic residues" evidence="3">
    <location>
        <begin position="1239"/>
        <end position="1261"/>
    </location>
</feature>
<reference evidence="5" key="1">
    <citation type="journal article" date="2023" name="Mol. Biol. Evol.">
        <title>Third-Generation Sequencing Reveals the Adaptive Role of the Epigenome in Three Deep-Sea Polychaetes.</title>
        <authorList>
            <person name="Perez M."/>
            <person name="Aroh O."/>
            <person name="Sun Y."/>
            <person name="Lan Y."/>
            <person name="Juniper S.K."/>
            <person name="Young C.R."/>
            <person name="Angers B."/>
            <person name="Qian P.Y."/>
        </authorList>
    </citation>
    <scope>NUCLEOTIDE SEQUENCE</scope>
    <source>
        <strain evidence="5">R07B-5</strain>
    </source>
</reference>
<feature type="domain" description="Fibronectin type-III" evidence="4">
    <location>
        <begin position="2653"/>
        <end position="2745"/>
    </location>
</feature>
<dbReference type="SUPFAM" id="SSF49265">
    <property type="entry name" value="Fibronectin type III"/>
    <property type="match status" value="7"/>
</dbReference>
<feature type="region of interest" description="Disordered" evidence="3">
    <location>
        <begin position="3464"/>
        <end position="3492"/>
    </location>
</feature>
<protein>
    <recommendedName>
        <fullName evidence="4">Fibronectin type-III domain-containing protein</fullName>
    </recommendedName>
</protein>
<evidence type="ECO:0000259" key="4">
    <source>
        <dbReference type="PROSITE" id="PS50853"/>
    </source>
</evidence>
<gene>
    <name evidence="5" type="ORF">NP493_121g02001</name>
</gene>
<dbReference type="SMART" id="SM00060">
    <property type="entry name" value="FN3"/>
    <property type="match status" value="13"/>
</dbReference>
<organism evidence="5 6">
    <name type="scientific">Ridgeia piscesae</name>
    <name type="common">Tubeworm</name>
    <dbReference type="NCBI Taxonomy" id="27915"/>
    <lineage>
        <taxon>Eukaryota</taxon>
        <taxon>Metazoa</taxon>
        <taxon>Spiralia</taxon>
        <taxon>Lophotrochozoa</taxon>
        <taxon>Annelida</taxon>
        <taxon>Polychaeta</taxon>
        <taxon>Sedentaria</taxon>
        <taxon>Canalipalpata</taxon>
        <taxon>Sabellida</taxon>
        <taxon>Siboglinidae</taxon>
        <taxon>Ridgeia</taxon>
    </lineage>
</organism>
<feature type="domain" description="Fibronectin type-III" evidence="4">
    <location>
        <begin position="2872"/>
        <end position="2964"/>
    </location>
</feature>
<comment type="caution">
    <text evidence="5">The sequence shown here is derived from an EMBL/GenBank/DDBJ whole genome shotgun (WGS) entry which is preliminary data.</text>
</comment>
<feature type="region of interest" description="Disordered" evidence="3">
    <location>
        <begin position="3538"/>
        <end position="3564"/>
    </location>
</feature>
<dbReference type="Proteomes" id="UP001209878">
    <property type="component" value="Unassembled WGS sequence"/>
</dbReference>
<dbReference type="Pfam" id="PF00041">
    <property type="entry name" value="fn3"/>
    <property type="match status" value="2"/>
</dbReference>
<dbReference type="InterPro" id="IPR036116">
    <property type="entry name" value="FN3_sf"/>
</dbReference>
<evidence type="ECO:0000256" key="1">
    <source>
        <dbReference type="ARBA" id="ARBA00022448"/>
    </source>
</evidence>
<dbReference type="InterPro" id="IPR036249">
    <property type="entry name" value="Thioredoxin-like_sf"/>
</dbReference>
<feature type="domain" description="Fibronectin type-III" evidence="4">
    <location>
        <begin position="2161"/>
        <end position="2262"/>
    </location>
</feature>
<dbReference type="InterPro" id="IPR013783">
    <property type="entry name" value="Ig-like_fold"/>
</dbReference>
<feature type="compositionally biased region" description="Polar residues" evidence="3">
    <location>
        <begin position="3464"/>
        <end position="3474"/>
    </location>
</feature>
<dbReference type="Gene3D" id="3.40.30.10">
    <property type="entry name" value="Glutaredoxin"/>
    <property type="match status" value="1"/>
</dbReference>
<dbReference type="Gene3D" id="2.60.40.10">
    <property type="entry name" value="Immunoglobulins"/>
    <property type="match status" value="5"/>
</dbReference>
<feature type="compositionally biased region" description="Acidic residues" evidence="3">
    <location>
        <begin position="894"/>
        <end position="908"/>
    </location>
</feature>
<feature type="region of interest" description="Disordered" evidence="3">
    <location>
        <begin position="891"/>
        <end position="910"/>
    </location>
</feature>
<dbReference type="EMBL" id="JAODUO010000122">
    <property type="protein sequence ID" value="KAK2188789.1"/>
    <property type="molecule type" value="Genomic_DNA"/>
</dbReference>
<evidence type="ECO:0000313" key="6">
    <source>
        <dbReference type="Proteomes" id="UP001209878"/>
    </source>
</evidence>
<evidence type="ECO:0000256" key="3">
    <source>
        <dbReference type="SAM" id="MobiDB-lite"/>
    </source>
</evidence>
<dbReference type="InterPro" id="IPR003961">
    <property type="entry name" value="FN3_dom"/>
</dbReference>
<feature type="region of interest" description="Disordered" evidence="3">
    <location>
        <begin position="1"/>
        <end position="65"/>
    </location>
</feature>
<feature type="domain" description="Fibronectin type-III" evidence="4">
    <location>
        <begin position="2042"/>
        <end position="2137"/>
    </location>
</feature>
<dbReference type="SUPFAM" id="SSF52833">
    <property type="entry name" value="Thioredoxin-like"/>
    <property type="match status" value="1"/>
</dbReference>
<dbReference type="PANTHER" id="PTHR34192:SF10">
    <property type="entry name" value="PLASTOCYANIN MAJOR ISOFORM, CHLOROPLASTIC-RELATED"/>
    <property type="match status" value="1"/>
</dbReference>
<feature type="region of interest" description="Disordered" evidence="3">
    <location>
        <begin position="2499"/>
        <end position="2522"/>
    </location>
</feature>
<feature type="region of interest" description="Disordered" evidence="3">
    <location>
        <begin position="1210"/>
        <end position="1358"/>
    </location>
</feature>
<dbReference type="SUPFAM" id="SSF49503">
    <property type="entry name" value="Cupredoxins"/>
    <property type="match status" value="4"/>
</dbReference>
<dbReference type="InterPro" id="IPR008972">
    <property type="entry name" value="Cupredoxin"/>
</dbReference>
<proteinExistence type="predicted"/>
<keyword evidence="2" id="KW-0249">Electron transport</keyword>
<dbReference type="PROSITE" id="PS50853">
    <property type="entry name" value="FN3"/>
    <property type="match status" value="5"/>
</dbReference>
<evidence type="ECO:0000256" key="2">
    <source>
        <dbReference type="ARBA" id="ARBA00022982"/>
    </source>
</evidence>
<sequence length="3564" mass="396645">MGSGASVEEVAEDPQERPMTATGRGATRQQIARPPGGYMTPNGSRAPSRPTSRGSSVLRQSLRSASLAPSHLRKMRAAALGRKSACTVTITRDGFSLQHIQICQGQLVTFEWNEPDGRGFNVMQVMNDGVQYRPVVGGYNSGPVRKRGVFQQQFNLEGEFKFVSAGLKVTPLTIGVYPRKAVEAELTDDGFIPPLIRIDEGNAVNWIWASCGIPRTISEAKFSHKTGALVQRETEERIIPTKTGSYLKEFSKPGIYYFQSEGLTSGELFTCIVHVRECQKEYEIEILDREFDPPIIVIQEGDRIWWYWDKDKCKRHHCVYQIQSPPRDHDSDEPYMPYKNGFKWPTPSKSGLLSHEFYEPGIFFYSDRNFHQAAEYIGTIIVKPKQSEHFITLSPDGFSTDLLYAETGDRIWWTWGKEDVDSTFTIVDIEKCISPVKGRTWMRTWSLLKVAAGLETVQLGSIGVYHYRLSDSARNVSTCSIISKPGPRNHTVHVTDTGFQPKVITVHPRDRIWWVWQGGKKPHNITQVTHQGTHIKGGFCSGCPRDCPSAFMQSFDFPGVYYYISDGVIGHCGAIVVTSQPKVLEIQVADGAFNPNPALVSVNDVVAWTFHGLRHNDVTGVEDIDQVLDAQNNSKTVSPRRCLNRLFTDMGIFHFASKSFVKHGKKVDGRDECRLSSVLVDDVHDSMMVRVSNKGFFPKSATVRRGESILFTWKDSEEAHNIIHVNPPDSDNPLGVVQGGLSFNSGRPVPNNSFLYTFDEEGIFGVASQGAPGYAATFTVVDDAVKVGTPYIVSKKKGGNVEKGSVVHLASESAEAKIYYTIDGALPELHKIGIKRDIEYLKDYVPAKVAKLYDPEKGVVLKRSGFCFIRSIAVADGMLRSDIFTSRRFTVQPGDDEESSASEPEPVDDSAQMETARLWWTCVPTIKACFTDPGVMELFWEPPSHEARPIIRGYQIFLNGVTYCEMFPPLHNSVNVAGMAGGHVYEVILEVYPVDAMFLPHRSNKLVMKCPKTNSTGGPVISLETTDKADDMAIVWMSITSSDSPIAGYRVYLNGTMCGNQVVPDEGNDRCKVVIEGCQLNFLYRVQVSAMPEEVRSCPMSWKCSLPFETAYIKLPPSELRLNDGDLYREYMEVREGSGYVPNMDQGPVTSITVQQPKYPVAPMDEVDQSAEIFEDERFMKEEAIFEGGHVGNSTPIAEQANLIRETTMEEMHAGSSARSTEQGTPSTVRLVPPSILPDELDGEASEGDESEGDGEGEGDLGIENNLSAEYGMRRGHDPQFIGNLPPISEADSGAESQQSPHAPAPPSVIKVTPPEYALSNSQNATPPQSDQRPPSAKTPASAHFSAPSLGMSQPPTSTLRSKVTQWMATANSLSPPGMGGSQWSELAHQLLSNQQHRYASDGVMQTPPQPIHQMALVPQSEYDVTRPVSYTAKHVPQVTPPEFQQQRKSARDEVFNEAPAFIDATLGPWQNKMKQAASSSMATSRMSHLLMSHQPKPSDDPTQPFSGVEVEVQDDAIMEGEQQQQPAEKIVVKKKRTSKMAVVEVHEEAHLNLTDNSAMQRLEVQSPSAVPIIGHQDGQESMLPVPMVTAEDSGMNAAVIRWHFQQSAEPLYRLIVNAVNVIGTKFKKDVASDLSFECLQDEDGDAVPAIQHVWNVTAGNQCNVQGLLPGHNYTIYVVATYALKNAQQPYEIQAKSAPVRVTTLGPPAPPTLKTICLGWELGEVHKNVSVIGFRILVNGEQLGHLLDKATRRTTIDKLKPGRTMKVAVVVATDNAVGDSEPSNVINVTCPASPPSPHITQQPSFKKGTIIVAWDRPPGMEHAPYGEDIIYYRVYLDDVMHGEVKASSACNRNGYQYCLTGITAGQSRDIYVKAFAGQRKVDPTADHVFCLSESEKSITVPMMCPAPPRSPHLRIEGMHSDGIDLTWEMPQQYGDAVVSGYQMLKNGKLYGSIIPADVHSLRIKDVTLGDKVDLQILALTDHPVGRQEAKDSPNEGDSGIEASTVHDVAVNSGFTEIYVGDRYSACKPGPKLTICYTGLVQPPSRVWCEQVTGHSALIVWNKAQRPQPHYLEAERYQVTWWPGEKAEDDINSQSTKDDHLLISGLKANVTYHVVVEARKLQKYSSMAEDGDAVPDDGFSNTFILTAQSDHLTLKTAKPPSPPTNLGVVATTCGTIQVAWDAPQENGVEVIGIRVDAVSLKSKKKRKHACIEVLPDKTTAIVDSLDEKTEYLVTVTTITEEYFDQLPHGHELKQKRVLPTSSPPKEDMWLPSSSVLATTSGTNPPTDLKIVRTNVDTVKISWKPPTVYGSNRLQGTIVRWAKGKFSRNLSRDDAPMANHRSIVADCNEATIDGLVPGILYKIVVEAVVSVKTTLESGGNVPEYEKQNRRTVHVMSKPVFVRTRAPCDPPRPIITGYDSESIQLYWEKPLLRRIIGKDENDNPRCLKLSLEGYRLEVNGKPHVRLSSSSQSCNLVKCKPGKVYSVVLIALTCTEEVKKERRRRLKDSTNLGSSMSSSMSSNKDWQTMTEDFDNDESASEPINVTIPREQDGFIKMLRCSYLIPDTGIKEGTQDLGDIRVDWVLQQDNSIIKQFNVTWHCLEDGATQTQCIDADERSTIIAVARLRSVVDVTVEPQYTTDVIAPTPQKVQVMVPGRPDPPVIFCRSVSSDEFVIEWVEPSLHRIKVKGYQVYLNGKKVGNELGNHHRKVVIPCKPRRHYKVQLVALSADLLVDDSEMSPTLYIDTDQTERSHYVPARPIDSMNTIVEKNEDGELEDEDEEYYSELKVRVVSVSDNSIHLDWLMYSELPTMSHYKVTWNSVGQPAEMEVLLRAGEKSCVIHKCFPGTNHYIRIHAIASDNSILDRSKQLVVQTSAPPDTPIVTRRACNFNYIGIEWEKPATYGSAHITGYKVYVNGVVEALLKADQLNFSFTHGKWCREYVFQVQALTTSEKLNSKPSEPLEVIWPGVQAPALIKAPAHSGNAVRVTWEIPQCTEGVKIKQYKVVCLDEVTERPVQIISPIHPETTEAEIHNLKKGSYIVYLEVHIHGCSDVVKSDALHIQPSIMPDPPQITVTVIGLEERRQIEKVTCDLINSRDRLLSRLYGREVGSSPKHMEANEQMRNKDLEELSQVEERLDDCLSSLVHYTGHVLAHISWTCVQSNPDLKETGYKVLVDGKQYGTTLHAGVKNVRIKLGLSQKSYRLTMVSVIDHPHTLSVPSSGVELLTEPFRPFSFYCFLAQQPRKNHLSEVSFNETLALERKLTTRRMVMNIGLLKRHVPPPRCTLMDIFEGEYHPLFPPSGPSCPTAILFWAKWHPVSHRVLEWFVKFARNYSSKYDFVAVACETEEMTAVDQQQIIHAITENGWREDTCIRHVTNRSSPPGTLTDDMDKYGDGNLTSSDACELFKVTGVPTVVIIHPEDYIAWKGRYCAFDYHAFEHFLQYIFMMSLGQNQPGPDPWSPNLDLELTDVQSSKKASDTQMLPHRPMRGASQRTTGTSSNLATTIHINSVVTRPKSAKKLFIKTHKNKENQISVNFRPFSATFDANTAEKQRTATPPRRIKSGRTMPRTT</sequence>
<feature type="compositionally biased region" description="Polar residues" evidence="3">
    <location>
        <begin position="1217"/>
        <end position="1228"/>
    </location>
</feature>
<feature type="compositionally biased region" description="Polar residues" evidence="3">
    <location>
        <begin position="41"/>
        <end position="64"/>
    </location>
</feature>
<feature type="domain" description="Fibronectin type-III" evidence="4">
    <location>
        <begin position="2283"/>
        <end position="2389"/>
    </location>
</feature>
<keyword evidence="6" id="KW-1185">Reference proteome</keyword>
<name>A0AAD9P622_RIDPI</name>
<evidence type="ECO:0000313" key="5">
    <source>
        <dbReference type="EMBL" id="KAK2188789.1"/>
    </source>
</evidence>
<keyword evidence="1" id="KW-0813">Transport</keyword>
<feature type="compositionally biased region" description="Polar residues" evidence="3">
    <location>
        <begin position="1319"/>
        <end position="1333"/>
    </location>
</feature>
<dbReference type="Gene3D" id="2.60.40.420">
    <property type="entry name" value="Cupredoxins - blue copper proteins"/>
    <property type="match status" value="3"/>
</dbReference>
<dbReference type="PANTHER" id="PTHR34192">
    <property type="entry name" value="PLASTOCYANIN MAJOR ISOFORM, CHLOROPLASTIC-RELATED"/>
    <property type="match status" value="1"/>
</dbReference>
<accession>A0AAD9P622</accession>
<dbReference type="CDD" id="cd00063">
    <property type="entry name" value="FN3"/>
    <property type="match status" value="4"/>
</dbReference>